<dbReference type="PANTHER" id="PTHR36124:SF6">
    <property type="entry name" value="ER-BOUND OXYGENASE MPAB_MPAB'_RUBBER OXYGENASE CATALYTIC DOMAIN-CONTAINING PROTEIN"/>
    <property type="match status" value="1"/>
</dbReference>
<dbReference type="eggNOG" id="ENOG502S1KN">
    <property type="taxonomic scope" value="Eukaryota"/>
</dbReference>
<dbReference type="PANTHER" id="PTHR36124">
    <property type="match status" value="1"/>
</dbReference>
<comment type="caution">
    <text evidence="2">The sequence shown here is derived from an EMBL/GenBank/DDBJ whole genome shotgun (WGS) entry which is preliminary data.</text>
</comment>
<keyword evidence="1" id="KW-0472">Membrane</keyword>
<keyword evidence="1" id="KW-0812">Transmembrane</keyword>
<proteinExistence type="predicted"/>
<dbReference type="OrthoDB" id="545169at2759"/>
<dbReference type="InterPro" id="IPR046366">
    <property type="entry name" value="MPAB"/>
</dbReference>
<accession>A0A1S9DJR4</accession>
<organism evidence="2 3">
    <name type="scientific">Aspergillus oryzae</name>
    <name type="common">Yellow koji mold</name>
    <dbReference type="NCBI Taxonomy" id="5062"/>
    <lineage>
        <taxon>Eukaryota</taxon>
        <taxon>Fungi</taxon>
        <taxon>Dikarya</taxon>
        <taxon>Ascomycota</taxon>
        <taxon>Pezizomycotina</taxon>
        <taxon>Eurotiomycetes</taxon>
        <taxon>Eurotiomycetidae</taxon>
        <taxon>Eurotiales</taxon>
        <taxon>Aspergillaceae</taxon>
        <taxon>Aspergillus</taxon>
        <taxon>Aspergillus subgen. Circumdati</taxon>
    </lineage>
</organism>
<dbReference type="AlphaFoldDB" id="A0A1S9DJR4"/>
<dbReference type="EMBL" id="MKZY01000005">
    <property type="protein sequence ID" value="OOO09164.1"/>
    <property type="molecule type" value="Genomic_DNA"/>
</dbReference>
<evidence type="ECO:0000256" key="1">
    <source>
        <dbReference type="SAM" id="Phobius"/>
    </source>
</evidence>
<sequence>MVNESQAVTAGINSGVTNSVPQAILDITPPRQLLPYVLAILIAYPLLVSLLRFRRVQWLHQKYKFPNRASLAKMTDDEAWEIQKVLLQLEFPFLYVKALQFALFRTYGIPTISGLLTKTSQFSNPETSYKRYADTSALVQEFMGNAPSSKRTITAIARTRWLHNGYRTSGKISENDMLYTLGLFALEPIRFIEKYEWRKLTDLEKCAIGTFWKSVGDGLAISYEAFPSHKTGFRDGLQWLEEITAWSEEYEAKYMVPHATNRETADQTTAVLLYMVPKPFQQIGLHFVSFMMDDRLRRAMLYDPPPASYAKLFSSLLSVRRFVLRYLSLPRPYFLRFTAFTEQPDRNDRIFITQWDAAPYYVAPTFRNRWGPVAWLTWAMGRPLPGDEGDKYYPRGYYTPDVGPKYFEGKGRASLEEYVQDLKSSRTGRCPFI</sequence>
<protein>
    <recommendedName>
        <fullName evidence="4">ER-bound oxygenase mpaB/mpaB'/Rubber oxygenase catalytic domain-containing protein</fullName>
    </recommendedName>
</protein>
<feature type="transmembrane region" description="Helical" evidence="1">
    <location>
        <begin position="33"/>
        <end position="53"/>
    </location>
</feature>
<evidence type="ECO:0000313" key="2">
    <source>
        <dbReference type="EMBL" id="OOO09164.1"/>
    </source>
</evidence>
<dbReference type="GO" id="GO:0016491">
    <property type="term" value="F:oxidoreductase activity"/>
    <property type="evidence" value="ECO:0007669"/>
    <property type="project" value="InterPro"/>
</dbReference>
<evidence type="ECO:0008006" key="4">
    <source>
        <dbReference type="Google" id="ProtNLM"/>
    </source>
</evidence>
<dbReference type="VEuPathDB" id="FungiDB:AO090038000320"/>
<gene>
    <name evidence="2" type="ORF">OAory_01104600</name>
</gene>
<evidence type="ECO:0000313" key="3">
    <source>
        <dbReference type="Proteomes" id="UP000190312"/>
    </source>
</evidence>
<reference evidence="2 3" key="1">
    <citation type="submission" date="2016-10" db="EMBL/GenBank/DDBJ databases">
        <title>Genome sequencing of Aspergillus oryzae BCC7051.</title>
        <authorList>
            <person name="Thammarongtham C."/>
            <person name="Vorapreeda T."/>
            <person name="Nookaew I."/>
            <person name="Srisuk T."/>
            <person name="Land M."/>
            <person name="Jeennor S."/>
            <person name="Laoteng K."/>
        </authorList>
    </citation>
    <scope>NUCLEOTIDE SEQUENCE [LARGE SCALE GENOMIC DNA]</scope>
    <source>
        <strain evidence="2 3">BCC7051</strain>
    </source>
</reference>
<name>A0A1S9DJR4_ASPOZ</name>
<keyword evidence="1" id="KW-1133">Transmembrane helix</keyword>
<dbReference type="Proteomes" id="UP000190312">
    <property type="component" value="Unassembled WGS sequence"/>
</dbReference>